<evidence type="ECO:0000259" key="1">
    <source>
        <dbReference type="Pfam" id="PF01593"/>
    </source>
</evidence>
<gene>
    <name evidence="2" type="ORF">C4541_02185</name>
</gene>
<dbReference type="Gene3D" id="3.50.50.60">
    <property type="entry name" value="FAD/NAD(P)-binding domain"/>
    <property type="match status" value="1"/>
</dbReference>
<dbReference type="GO" id="GO:0008767">
    <property type="term" value="F:UDP-galactopyranose mutase activity"/>
    <property type="evidence" value="ECO:0007669"/>
    <property type="project" value="TreeGrafter"/>
</dbReference>
<dbReference type="GO" id="GO:0005829">
    <property type="term" value="C:cytosol"/>
    <property type="evidence" value="ECO:0007669"/>
    <property type="project" value="TreeGrafter"/>
</dbReference>
<accession>A0A3A4RFT0</accession>
<reference evidence="2 3" key="1">
    <citation type="journal article" date="2017" name="ISME J.">
        <title>Energy and carbon metabolisms in a deep terrestrial subsurface fluid microbial community.</title>
        <authorList>
            <person name="Momper L."/>
            <person name="Jungbluth S.P."/>
            <person name="Lee M.D."/>
            <person name="Amend J.P."/>
        </authorList>
    </citation>
    <scope>NUCLEOTIDE SEQUENCE [LARGE SCALE GENOMIC DNA]</scope>
    <source>
        <strain evidence="2">SURF_26</strain>
    </source>
</reference>
<dbReference type="PANTHER" id="PTHR21197">
    <property type="entry name" value="UDP-GALACTOPYRANOSE MUTASE"/>
    <property type="match status" value="1"/>
</dbReference>
<protein>
    <submittedName>
        <fullName evidence="2">Amine oxidase</fullName>
    </submittedName>
</protein>
<proteinExistence type="predicted"/>
<evidence type="ECO:0000313" key="3">
    <source>
        <dbReference type="Proteomes" id="UP000266426"/>
    </source>
</evidence>
<dbReference type="SUPFAM" id="SSF51971">
    <property type="entry name" value="Nucleotide-binding domain"/>
    <property type="match status" value="1"/>
</dbReference>
<dbReference type="Pfam" id="PF01593">
    <property type="entry name" value="Amino_oxidase"/>
    <property type="match status" value="1"/>
</dbReference>
<dbReference type="PANTHER" id="PTHR21197:SF0">
    <property type="entry name" value="UDP-GALACTOPYRANOSE MUTASE"/>
    <property type="match status" value="1"/>
</dbReference>
<organism evidence="2 3">
    <name type="scientific">Candidatus Auribacter fodinae</name>
    <dbReference type="NCBI Taxonomy" id="2093366"/>
    <lineage>
        <taxon>Bacteria</taxon>
        <taxon>Pseudomonadati</taxon>
        <taxon>Candidatus Auribacterota</taxon>
        <taxon>Candidatus Auribacteria</taxon>
        <taxon>Candidatus Auribacterales</taxon>
        <taxon>Candidatus Auribacteraceae</taxon>
        <taxon>Candidatus Auribacter</taxon>
    </lineage>
</organism>
<name>A0A3A4RFT0_9BACT</name>
<dbReference type="GO" id="GO:0016491">
    <property type="term" value="F:oxidoreductase activity"/>
    <property type="evidence" value="ECO:0007669"/>
    <property type="project" value="InterPro"/>
</dbReference>
<dbReference type="AlphaFoldDB" id="A0A3A4RFT0"/>
<dbReference type="InterPro" id="IPR036188">
    <property type="entry name" value="FAD/NAD-bd_sf"/>
</dbReference>
<dbReference type="PRINTS" id="PR00419">
    <property type="entry name" value="ADXRDTASE"/>
</dbReference>
<dbReference type="EMBL" id="QZJZ01000014">
    <property type="protein sequence ID" value="RJP61331.1"/>
    <property type="molecule type" value="Genomic_DNA"/>
</dbReference>
<sequence>MTRHTDAPRIVILGAGPTGLGAAYHLYSLGYTNWSIYEQESYVGGLSASFCDSEGFIWDQGGHVTFSHYKFFDELLDFSCKDNLLSHTRNASAYMCNRFVPYPVQNNIRYLPEQKILSCVNGLLDRDNSKEPHHFADWIQSVFGSGLADLFMTPYNEKVWSCPLDKMGFNWISERVSVIDIKKVLETIILRSDDTGWGPNNTFVYPLKGGIQAIYLPVQKCIGGHLLLNKKTVKIDLKKKTVFFSDGSSDAYEYLISTMPLDVLIATMIDLPEYPIIKQKAESLVYNTVMITGLGIARKNDVKRCWIYFPEKEFPWYRVTYFSNYSPHNVPGENYFSLMGEISYPSGACPDRNSVIESSINAYIRCGILRPEDRGWIVSEYTRLIPRAYPVPSLERDSILSVIQPFLMDNDIFSRGRFGGWKYEVANMDHSVMQGKEAVDAILFNKTETVYDMKE</sequence>
<dbReference type="GO" id="GO:0050660">
    <property type="term" value="F:flavin adenine dinucleotide binding"/>
    <property type="evidence" value="ECO:0007669"/>
    <property type="project" value="TreeGrafter"/>
</dbReference>
<comment type="caution">
    <text evidence="2">The sequence shown here is derived from an EMBL/GenBank/DDBJ whole genome shotgun (WGS) entry which is preliminary data.</text>
</comment>
<dbReference type="InterPro" id="IPR002937">
    <property type="entry name" value="Amino_oxidase"/>
</dbReference>
<feature type="domain" description="Amine oxidase" evidence="1">
    <location>
        <begin position="18"/>
        <end position="300"/>
    </location>
</feature>
<dbReference type="Proteomes" id="UP000266426">
    <property type="component" value="Unassembled WGS sequence"/>
</dbReference>
<evidence type="ECO:0000313" key="2">
    <source>
        <dbReference type="EMBL" id="RJP61331.1"/>
    </source>
</evidence>